<protein>
    <submittedName>
        <fullName evidence="1">Uncharacterized protein</fullName>
    </submittedName>
</protein>
<organism evidence="1 2">
    <name type="scientific">Avena sativa</name>
    <name type="common">Oat</name>
    <dbReference type="NCBI Taxonomy" id="4498"/>
    <lineage>
        <taxon>Eukaryota</taxon>
        <taxon>Viridiplantae</taxon>
        <taxon>Streptophyta</taxon>
        <taxon>Embryophyta</taxon>
        <taxon>Tracheophyta</taxon>
        <taxon>Spermatophyta</taxon>
        <taxon>Magnoliopsida</taxon>
        <taxon>Liliopsida</taxon>
        <taxon>Poales</taxon>
        <taxon>Poaceae</taxon>
        <taxon>BOP clade</taxon>
        <taxon>Pooideae</taxon>
        <taxon>Poodae</taxon>
        <taxon>Poeae</taxon>
        <taxon>Poeae Chloroplast Group 1 (Aveneae type)</taxon>
        <taxon>Aveninae</taxon>
        <taxon>Avena</taxon>
    </lineage>
</organism>
<proteinExistence type="predicted"/>
<dbReference type="EnsemblPlants" id="AVESA.00010b.r2.6AG1062880.1">
    <property type="protein sequence ID" value="AVESA.00010b.r2.6AG1062880.1.CDS"/>
    <property type="gene ID" value="AVESA.00010b.r2.6AG1062880"/>
</dbReference>
<keyword evidence="2" id="KW-1185">Reference proteome</keyword>
<accession>A0ACD5Z1C1</accession>
<evidence type="ECO:0000313" key="2">
    <source>
        <dbReference type="Proteomes" id="UP001732700"/>
    </source>
</evidence>
<sequence>MLGLVRVAARALPYLCLAIAWVMSAGSAATIVARHICREGSTLLVFLEAFTDAAFKFSVCIIFLFLALAVVLLCGLCLVSLVAAVSGSGSEVRKSAFGAITQESTQKFLKFPRAMVLGLVADSAFILLSIAGILVMLVSPHVEGSISQGEMIGSVIVEVGIFGIHAISCFVIIPAFALHMLREDQQDRTAGRTVVVIVC</sequence>
<name>A0ACD5Z1C1_AVESA</name>
<dbReference type="Proteomes" id="UP001732700">
    <property type="component" value="Chromosome 6A"/>
</dbReference>
<reference evidence="1" key="2">
    <citation type="submission" date="2025-09" db="UniProtKB">
        <authorList>
            <consortium name="EnsemblPlants"/>
        </authorList>
    </citation>
    <scope>IDENTIFICATION</scope>
</reference>
<reference evidence="1" key="1">
    <citation type="submission" date="2021-05" db="EMBL/GenBank/DDBJ databases">
        <authorList>
            <person name="Scholz U."/>
            <person name="Mascher M."/>
            <person name="Fiebig A."/>
        </authorList>
    </citation>
    <scope>NUCLEOTIDE SEQUENCE [LARGE SCALE GENOMIC DNA]</scope>
</reference>
<evidence type="ECO:0000313" key="1">
    <source>
        <dbReference type="EnsemblPlants" id="AVESA.00010b.r2.6AG1062880.1.CDS"/>
    </source>
</evidence>